<dbReference type="PANTHER" id="PTHR10231">
    <property type="entry name" value="NUCLEOTIDE-SUGAR TRANSMEMBRANE TRANSPORTER"/>
    <property type="match status" value="1"/>
</dbReference>
<name>A0A835YMG2_9STRA</name>
<dbReference type="InterPro" id="IPR007271">
    <property type="entry name" value="Nuc_sug_transpt"/>
</dbReference>
<evidence type="ECO:0000256" key="5">
    <source>
        <dbReference type="SAM" id="Phobius"/>
    </source>
</evidence>
<keyword evidence="3 5" id="KW-1133">Transmembrane helix</keyword>
<feature type="transmembrane region" description="Helical" evidence="5">
    <location>
        <begin position="148"/>
        <end position="171"/>
    </location>
</feature>
<dbReference type="Proteomes" id="UP000664859">
    <property type="component" value="Unassembled WGS sequence"/>
</dbReference>
<evidence type="ECO:0000256" key="2">
    <source>
        <dbReference type="ARBA" id="ARBA00022692"/>
    </source>
</evidence>
<evidence type="ECO:0000256" key="3">
    <source>
        <dbReference type="ARBA" id="ARBA00022989"/>
    </source>
</evidence>
<sequence>MLLLALQFGLQPLVQKSCINREEVNRVSLVMATELTKVAICLSVMVSSGFLADIQSSWTLKSSMKAAALPAALYALQNWLIQIAYMNLDSLTYNLLNQTKTLSAALCLYVVMGRRQSGPQIVALAMLVAAALLLNSRTASDKDGASGISWELGVVPVMGASLLSGFSAAVTQKSLQERGRNSYLLSAELGLYGIVTLLVTTLAAEGGVQVRRGGMLRDGLWRGWTPWTCLPVFTQAAGGVVVGQVTKHAGSVKKGFALVGGILVTAAAQYVLEREPLSPEHYVSAVLVALSTVLHARYPYVPKAKVQ</sequence>
<accession>A0A835YMG2</accession>
<keyword evidence="7" id="KW-1185">Reference proteome</keyword>
<dbReference type="InterPro" id="IPR037185">
    <property type="entry name" value="EmrE-like"/>
</dbReference>
<dbReference type="AlphaFoldDB" id="A0A835YMG2"/>
<feature type="transmembrane region" description="Helical" evidence="5">
    <location>
        <begin position="255"/>
        <end position="272"/>
    </location>
</feature>
<evidence type="ECO:0000313" key="7">
    <source>
        <dbReference type="Proteomes" id="UP000664859"/>
    </source>
</evidence>
<dbReference type="GO" id="GO:0015165">
    <property type="term" value="F:pyrimidine nucleotide-sugar transmembrane transporter activity"/>
    <property type="evidence" value="ECO:0007669"/>
    <property type="project" value="InterPro"/>
</dbReference>
<evidence type="ECO:0000256" key="4">
    <source>
        <dbReference type="ARBA" id="ARBA00023136"/>
    </source>
</evidence>
<dbReference type="OrthoDB" id="408493at2759"/>
<proteinExistence type="predicted"/>
<keyword evidence="2 5" id="KW-0812">Transmembrane</keyword>
<comment type="subcellular location">
    <subcellularLocation>
        <location evidence="1">Membrane</location>
        <topology evidence="1">Multi-pass membrane protein</topology>
    </subcellularLocation>
</comment>
<comment type="caution">
    <text evidence="6">The sequence shown here is derived from an EMBL/GenBank/DDBJ whole genome shotgun (WGS) entry which is preliminary data.</text>
</comment>
<dbReference type="SUPFAM" id="SSF103481">
    <property type="entry name" value="Multidrug resistance efflux transporter EmrE"/>
    <property type="match status" value="1"/>
</dbReference>
<protein>
    <submittedName>
        <fullName evidence="6">Putative UDP-galactose translocator</fullName>
    </submittedName>
</protein>
<reference evidence="6" key="1">
    <citation type="submission" date="2021-02" db="EMBL/GenBank/DDBJ databases">
        <title>First Annotated Genome of the Yellow-green Alga Tribonema minus.</title>
        <authorList>
            <person name="Mahan K.M."/>
        </authorList>
    </citation>
    <scope>NUCLEOTIDE SEQUENCE</scope>
    <source>
        <strain evidence="6">UTEX B ZZ1240</strain>
    </source>
</reference>
<dbReference type="EMBL" id="JAFCMP010000538">
    <property type="protein sequence ID" value="KAG5176300.1"/>
    <property type="molecule type" value="Genomic_DNA"/>
</dbReference>
<feature type="transmembrane region" description="Helical" evidence="5">
    <location>
        <begin position="284"/>
        <end position="301"/>
    </location>
</feature>
<feature type="transmembrane region" description="Helical" evidence="5">
    <location>
        <begin position="118"/>
        <end position="136"/>
    </location>
</feature>
<feature type="transmembrane region" description="Helical" evidence="5">
    <location>
        <begin position="224"/>
        <end position="243"/>
    </location>
</feature>
<dbReference type="GO" id="GO:0000139">
    <property type="term" value="C:Golgi membrane"/>
    <property type="evidence" value="ECO:0007669"/>
    <property type="project" value="InterPro"/>
</dbReference>
<keyword evidence="4 5" id="KW-0472">Membrane</keyword>
<evidence type="ECO:0000256" key="1">
    <source>
        <dbReference type="ARBA" id="ARBA00004141"/>
    </source>
</evidence>
<dbReference type="Pfam" id="PF04142">
    <property type="entry name" value="Nuc_sug_transp"/>
    <property type="match status" value="1"/>
</dbReference>
<gene>
    <name evidence="6" type="ORF">JKP88DRAFT_189891</name>
</gene>
<feature type="transmembrane region" description="Helical" evidence="5">
    <location>
        <begin position="183"/>
        <end position="204"/>
    </location>
</feature>
<evidence type="ECO:0000313" key="6">
    <source>
        <dbReference type="EMBL" id="KAG5176300.1"/>
    </source>
</evidence>
<organism evidence="6 7">
    <name type="scientific">Tribonema minus</name>
    <dbReference type="NCBI Taxonomy" id="303371"/>
    <lineage>
        <taxon>Eukaryota</taxon>
        <taxon>Sar</taxon>
        <taxon>Stramenopiles</taxon>
        <taxon>Ochrophyta</taxon>
        <taxon>PX clade</taxon>
        <taxon>Xanthophyceae</taxon>
        <taxon>Tribonematales</taxon>
        <taxon>Tribonemataceae</taxon>
        <taxon>Tribonema</taxon>
    </lineage>
</organism>